<dbReference type="RefSeq" id="WP_187638331.1">
    <property type="nucleotide sequence ID" value="NZ_VZQQ01000054.1"/>
</dbReference>
<evidence type="ECO:0000313" key="1">
    <source>
        <dbReference type="EMBL" id="MBC8751401.1"/>
    </source>
</evidence>
<sequence length="180" mass="19112">MGAQLAHSQKRGKAPGKIRPDCTSLAMDVAQAFQNETGRTTSARLLTPAVDEKLPLARFLAPGGSSAAVLLMGLADEGAKFFVALTMSVQGTGVSAALTQVRAEFVARRVERFCKRNGIGYLGFVNRAPQLALPTLTPPIHEQVAAAIAHRLASATFFCCDAFRTGSGNVHNLSQMREAE</sequence>
<organism evidence="1 2">
    <name type="scientific">Paraburkholderia podalyriae</name>
    <dbReference type="NCBI Taxonomy" id="1938811"/>
    <lineage>
        <taxon>Bacteria</taxon>
        <taxon>Pseudomonadati</taxon>
        <taxon>Pseudomonadota</taxon>
        <taxon>Betaproteobacteria</taxon>
        <taxon>Burkholderiales</taxon>
        <taxon>Burkholderiaceae</taxon>
        <taxon>Paraburkholderia</taxon>
    </lineage>
</organism>
<dbReference type="Proteomes" id="UP000736373">
    <property type="component" value="Unassembled WGS sequence"/>
</dbReference>
<comment type="caution">
    <text evidence="1">The sequence shown here is derived from an EMBL/GenBank/DDBJ whole genome shotgun (WGS) entry which is preliminary data.</text>
</comment>
<gene>
    <name evidence="1" type="ORF">F6X42_34150</name>
</gene>
<evidence type="ECO:0000313" key="2">
    <source>
        <dbReference type="Proteomes" id="UP000736373"/>
    </source>
</evidence>
<keyword evidence="2" id="KW-1185">Reference proteome</keyword>
<name>A0ABR7PYV7_9BURK</name>
<dbReference type="EMBL" id="VZQQ01000054">
    <property type="protein sequence ID" value="MBC8751401.1"/>
    <property type="molecule type" value="Genomic_DNA"/>
</dbReference>
<proteinExistence type="predicted"/>
<protein>
    <submittedName>
        <fullName evidence="1">Uncharacterized protein</fullName>
    </submittedName>
</protein>
<reference evidence="1 2" key="1">
    <citation type="submission" date="2019-09" db="EMBL/GenBank/DDBJ databases">
        <title>Paraburkholderia podalyriae sp. nov., A South African Podalyria-associated rhizobium.</title>
        <authorList>
            <person name="Mavima L."/>
            <person name="Beukes C.W."/>
            <person name="Palmer M."/>
            <person name="De Meyer S.E."/>
            <person name="James E.K."/>
            <person name="Maluk M."/>
            <person name="Avontuur J.R."/>
            <person name="Chan W.Y."/>
            <person name="Venter S.N."/>
            <person name="Steenkamp E.T."/>
        </authorList>
    </citation>
    <scope>NUCLEOTIDE SEQUENCE [LARGE SCALE GENOMIC DNA]</scope>
    <source>
        <strain evidence="1 2">WC7.3b</strain>
    </source>
</reference>
<accession>A0ABR7PYV7</accession>